<evidence type="ECO:0000256" key="8">
    <source>
        <dbReference type="SAM" id="MobiDB-lite"/>
    </source>
</evidence>
<name>A0A7H9AZV9_ZYGMR</name>
<feature type="compositionally biased region" description="Basic and acidic residues" evidence="8">
    <location>
        <begin position="44"/>
        <end position="54"/>
    </location>
</feature>
<comment type="similarity">
    <text evidence="1 6">Belongs to the AB hydrolase superfamily.</text>
</comment>
<evidence type="ECO:0000259" key="9">
    <source>
        <dbReference type="Pfam" id="PF00561"/>
    </source>
</evidence>
<evidence type="ECO:0000256" key="1">
    <source>
        <dbReference type="ARBA" id="ARBA00008645"/>
    </source>
</evidence>
<reference evidence="10 11" key="1">
    <citation type="submission" date="2020-07" db="EMBL/GenBank/DDBJ databases">
        <title>The yeast mating-type switching endonuclease HO is a domesticated member of an unorthodox homing genetic element family.</title>
        <authorList>
            <person name="Coughlan A.Y."/>
            <person name="Lombardi L."/>
            <person name="Braun-Galleani S."/>
            <person name="Martos A.R."/>
            <person name="Galeote V."/>
            <person name="Bigey F."/>
            <person name="Dequin S."/>
            <person name="Byrne K.P."/>
            <person name="Wolfe K.H."/>
        </authorList>
    </citation>
    <scope>NUCLEOTIDE SEQUENCE [LARGE SCALE GENOMIC DNA]</scope>
    <source>
        <strain evidence="10 11">NRRL Y-6702</strain>
    </source>
</reference>
<evidence type="ECO:0000256" key="7">
    <source>
        <dbReference type="PIRSR" id="PIRSR022950-1"/>
    </source>
</evidence>
<evidence type="ECO:0000256" key="4">
    <source>
        <dbReference type="ARBA" id="ARBA00022801"/>
    </source>
</evidence>
<dbReference type="EC" id="3.1.1.-" evidence="6"/>
<evidence type="ECO:0000256" key="2">
    <source>
        <dbReference type="ARBA" id="ARBA00020672"/>
    </source>
</evidence>
<evidence type="ECO:0000313" key="11">
    <source>
        <dbReference type="Proteomes" id="UP000509704"/>
    </source>
</evidence>
<dbReference type="InterPro" id="IPR029058">
    <property type="entry name" value="AB_hydrolase_fold"/>
</dbReference>
<keyword evidence="3 6" id="KW-0719">Serine esterase</keyword>
<dbReference type="InterPro" id="IPR016812">
    <property type="entry name" value="PPase_methylesterase_euk"/>
</dbReference>
<dbReference type="EMBL" id="CP058606">
    <property type="protein sequence ID" value="QLG71985.1"/>
    <property type="molecule type" value="Genomic_DNA"/>
</dbReference>
<dbReference type="Pfam" id="PF00561">
    <property type="entry name" value="Abhydrolase_1"/>
    <property type="match status" value="1"/>
</dbReference>
<feature type="region of interest" description="Disordered" evidence="8">
    <location>
        <begin position="22"/>
        <end position="59"/>
    </location>
</feature>
<evidence type="ECO:0000256" key="3">
    <source>
        <dbReference type="ARBA" id="ARBA00022487"/>
    </source>
</evidence>
<evidence type="ECO:0000256" key="5">
    <source>
        <dbReference type="ARBA" id="ARBA00049203"/>
    </source>
</evidence>
<dbReference type="InterPro" id="IPR000073">
    <property type="entry name" value="AB_hydrolase_1"/>
</dbReference>
<dbReference type="PIRSF" id="PIRSF022950">
    <property type="entry name" value="PPase_methylesterase_euk"/>
    <property type="match status" value="1"/>
</dbReference>
<dbReference type="OrthoDB" id="194865at2759"/>
<keyword evidence="11" id="KW-1185">Reference proteome</keyword>
<keyword evidence="4 6" id="KW-0378">Hydrolase</keyword>
<dbReference type="KEGG" id="zmk:HG535_0C03380"/>
<dbReference type="GeneID" id="59235683"/>
<feature type="active site" evidence="7">
    <location>
        <position position="350"/>
    </location>
</feature>
<dbReference type="Gene3D" id="3.40.50.1820">
    <property type="entry name" value="alpha/beta hydrolase"/>
    <property type="match status" value="1"/>
</dbReference>
<gene>
    <name evidence="10" type="ORF">HG535_0C03380</name>
</gene>
<dbReference type="GO" id="GO:0051723">
    <property type="term" value="F:protein methylesterase activity"/>
    <property type="evidence" value="ECO:0007669"/>
    <property type="project" value="UniProtKB-EC"/>
</dbReference>
<organism evidence="10 11">
    <name type="scientific">Zygotorulaspora mrakii</name>
    <name type="common">Zygosaccharomyces mrakii</name>
    <dbReference type="NCBI Taxonomy" id="42260"/>
    <lineage>
        <taxon>Eukaryota</taxon>
        <taxon>Fungi</taxon>
        <taxon>Dikarya</taxon>
        <taxon>Ascomycota</taxon>
        <taxon>Saccharomycotina</taxon>
        <taxon>Saccharomycetes</taxon>
        <taxon>Saccharomycetales</taxon>
        <taxon>Saccharomycetaceae</taxon>
        <taxon>Zygotorulaspora</taxon>
    </lineage>
</organism>
<feature type="compositionally biased region" description="Basic and acidic residues" evidence="8">
    <location>
        <begin position="22"/>
        <end position="35"/>
    </location>
</feature>
<dbReference type="PANTHER" id="PTHR14189:SF0">
    <property type="entry name" value="PROTEIN PHOSPHATASE METHYLESTERASE 1"/>
    <property type="match status" value="1"/>
</dbReference>
<accession>A0A7H9AZV9</accession>
<feature type="active site" evidence="7">
    <location>
        <position position="224"/>
    </location>
</feature>
<dbReference type="Proteomes" id="UP000509704">
    <property type="component" value="Chromosome 3"/>
</dbReference>
<comment type="function">
    <text evidence="6">Demethylates proteins that have been reversibly carboxymethylated.</text>
</comment>
<evidence type="ECO:0000256" key="6">
    <source>
        <dbReference type="PIRNR" id="PIRNR022950"/>
    </source>
</evidence>
<dbReference type="PANTHER" id="PTHR14189">
    <property type="entry name" value="PROTEIN PHOSPHATASE METHYLESTERASE-1 RELATED"/>
    <property type="match status" value="1"/>
</dbReference>
<dbReference type="RefSeq" id="XP_037143713.1">
    <property type="nucleotide sequence ID" value="XM_037287818.1"/>
</dbReference>
<feature type="active site" evidence="7">
    <location>
        <position position="196"/>
    </location>
</feature>
<proteinExistence type="inferred from homology"/>
<feature type="domain" description="AB hydrolase-1" evidence="9">
    <location>
        <begin position="105"/>
        <end position="355"/>
    </location>
</feature>
<dbReference type="AlphaFoldDB" id="A0A7H9AZV9"/>
<dbReference type="SUPFAM" id="SSF53474">
    <property type="entry name" value="alpha/beta-Hydrolases"/>
    <property type="match status" value="1"/>
</dbReference>
<protein>
    <recommendedName>
        <fullName evidence="2 6">Protein phosphatase methylesterase 1</fullName>
        <shortName evidence="6">PME-1</shortName>
        <ecNumber evidence="6">3.1.1.-</ecNumber>
    </recommendedName>
</protein>
<sequence length="386" mass="44086">MADDLRRKLILRQMGCASGVVEKAHSPEADERQDTVGDLPFNGRRVDQSSRNAHELGTNEGPVDLNTSWKEFFSENEDFVIEQRNFTFNTYYNLPASLKIGATVPVFLFHHGAGSSGLSFATLSKALYEKMDKACVTFAFDARAHGKTRPIDTRKEVTYDLNTFVEDFVAVVEYFHHNRLLRLAKAKYSFVFVGHSLGGSICTSSYTFFPEILRKDALGVVMLDIVEEGAILALKNVNHFLQKTPNIFKNYQDAIDWHVQNGLSRYRNSAEIAIPSLFRLTKSHKVQRITNLRDFEPFWNTWFEGLSHKFVMLPCSRLLLLAGNENLDKELIIGQMQGRYQLVVFHESGHFIQEDTPVKTALTLHDFYIRNSFKNVTIKSNWGSQK</sequence>
<comment type="catalytic activity">
    <reaction evidence="5">
        <text>[phosphatase 2A protein]-C-terminal L-leucine methyl ester + H2O = [phosphatase 2A protein]-C-terminal L-leucine + methanol + H(+)</text>
        <dbReference type="Rhea" id="RHEA:48548"/>
        <dbReference type="Rhea" id="RHEA-COMP:12134"/>
        <dbReference type="Rhea" id="RHEA-COMP:12135"/>
        <dbReference type="ChEBI" id="CHEBI:15377"/>
        <dbReference type="ChEBI" id="CHEBI:15378"/>
        <dbReference type="ChEBI" id="CHEBI:17790"/>
        <dbReference type="ChEBI" id="CHEBI:90516"/>
        <dbReference type="ChEBI" id="CHEBI:90517"/>
        <dbReference type="EC" id="3.1.1.89"/>
    </reaction>
</comment>
<evidence type="ECO:0000313" key="10">
    <source>
        <dbReference type="EMBL" id="QLG71985.1"/>
    </source>
</evidence>